<dbReference type="Proteomes" id="UP000469159">
    <property type="component" value="Unassembled WGS sequence"/>
</dbReference>
<accession>A0A6I4UT21</accession>
<dbReference type="AlphaFoldDB" id="A0A6I4UT21"/>
<evidence type="ECO:0000313" key="5">
    <source>
        <dbReference type="Proteomes" id="UP000469159"/>
    </source>
</evidence>
<feature type="domain" description="HTH cro/C1-type" evidence="3">
    <location>
        <begin position="218"/>
        <end position="272"/>
    </location>
</feature>
<dbReference type="GO" id="GO:0003677">
    <property type="term" value="F:DNA binding"/>
    <property type="evidence" value="ECO:0007669"/>
    <property type="project" value="UniProtKB-KW"/>
</dbReference>
<keyword evidence="5" id="KW-1185">Reference proteome</keyword>
<dbReference type="Pfam" id="PF13560">
    <property type="entry name" value="HTH_31"/>
    <property type="match status" value="1"/>
</dbReference>
<dbReference type="InterPro" id="IPR001387">
    <property type="entry name" value="Cro/C1-type_HTH"/>
</dbReference>
<dbReference type="GO" id="GO:0005829">
    <property type="term" value="C:cytosol"/>
    <property type="evidence" value="ECO:0007669"/>
    <property type="project" value="TreeGrafter"/>
</dbReference>
<dbReference type="InterPro" id="IPR050807">
    <property type="entry name" value="TransReg_Diox_bact_type"/>
</dbReference>
<feature type="compositionally biased region" description="Low complexity" evidence="2">
    <location>
        <begin position="19"/>
        <end position="30"/>
    </location>
</feature>
<organism evidence="4 5">
    <name type="scientific">Croceibacterium soli</name>
    <dbReference type="NCBI Taxonomy" id="1739690"/>
    <lineage>
        <taxon>Bacteria</taxon>
        <taxon>Pseudomonadati</taxon>
        <taxon>Pseudomonadota</taxon>
        <taxon>Alphaproteobacteria</taxon>
        <taxon>Sphingomonadales</taxon>
        <taxon>Erythrobacteraceae</taxon>
        <taxon>Croceibacterium</taxon>
    </lineage>
</organism>
<dbReference type="GO" id="GO:0003700">
    <property type="term" value="F:DNA-binding transcription factor activity"/>
    <property type="evidence" value="ECO:0007669"/>
    <property type="project" value="TreeGrafter"/>
</dbReference>
<dbReference type="PROSITE" id="PS50943">
    <property type="entry name" value="HTH_CROC1"/>
    <property type="match status" value="1"/>
</dbReference>
<dbReference type="SMART" id="SM00530">
    <property type="entry name" value="HTH_XRE"/>
    <property type="match status" value="1"/>
</dbReference>
<feature type="compositionally biased region" description="Basic and acidic residues" evidence="2">
    <location>
        <begin position="36"/>
        <end position="47"/>
    </location>
</feature>
<feature type="region of interest" description="Disordered" evidence="2">
    <location>
        <begin position="19"/>
        <end position="48"/>
    </location>
</feature>
<evidence type="ECO:0000256" key="1">
    <source>
        <dbReference type="ARBA" id="ARBA00023125"/>
    </source>
</evidence>
<dbReference type="CDD" id="cd00093">
    <property type="entry name" value="HTH_XRE"/>
    <property type="match status" value="1"/>
</dbReference>
<dbReference type="PANTHER" id="PTHR46797">
    <property type="entry name" value="HTH-TYPE TRANSCRIPTIONAL REGULATOR"/>
    <property type="match status" value="1"/>
</dbReference>
<dbReference type="EMBL" id="WTYK01000004">
    <property type="protein sequence ID" value="MXP41626.1"/>
    <property type="molecule type" value="Genomic_DNA"/>
</dbReference>
<dbReference type="Pfam" id="PF07238">
    <property type="entry name" value="PilZ"/>
    <property type="match status" value="1"/>
</dbReference>
<reference evidence="4 5" key="1">
    <citation type="submission" date="2019-12" db="EMBL/GenBank/DDBJ databases">
        <title>Genomic-based taxomic classification of the family Erythrobacteraceae.</title>
        <authorList>
            <person name="Xu L."/>
        </authorList>
    </citation>
    <scope>NUCLEOTIDE SEQUENCE [LARGE SCALE GENOMIC DNA]</scope>
    <source>
        <strain evidence="4 5">MCCC 1K02066</strain>
    </source>
</reference>
<proteinExistence type="predicted"/>
<evidence type="ECO:0000313" key="4">
    <source>
        <dbReference type="EMBL" id="MXP41626.1"/>
    </source>
</evidence>
<comment type="caution">
    <text evidence="4">The sequence shown here is derived from an EMBL/GenBank/DDBJ whole genome shotgun (WGS) entry which is preliminary data.</text>
</comment>
<evidence type="ECO:0000256" key="2">
    <source>
        <dbReference type="SAM" id="MobiDB-lite"/>
    </source>
</evidence>
<dbReference type="GO" id="GO:0035438">
    <property type="term" value="F:cyclic-di-GMP binding"/>
    <property type="evidence" value="ECO:0007669"/>
    <property type="project" value="InterPro"/>
</dbReference>
<dbReference type="Gene3D" id="1.10.260.40">
    <property type="entry name" value="lambda repressor-like DNA-binding domains"/>
    <property type="match status" value="1"/>
</dbReference>
<evidence type="ECO:0000259" key="3">
    <source>
        <dbReference type="PROSITE" id="PS50943"/>
    </source>
</evidence>
<sequence length="326" mass="35033">MFLYSQGCLSCSGLRRQPPAAAAVPSRSAAKQPKTAARDQDEHRSGNERSFCVNTMSQNAAAASVPKPEINLDGLESSRKGDCNMSIEAHLEQRRRAVESRVGPRRKLRLLAPGASSSGEALNVVVHDLSETGLLLQTSGQLSVGERIEVVLPHAGPTEADVVWASNEFFGCKFEKRISRATLSASQLLSGPQPVSAEDHGSPPADEPASEESFGTRLRRIRKQRGISLIGLARLVGVSKPTVWKWERDDVRPRQKSVQALAVALGASERELLFGETSAARRSADEHRGAAEGETVPLGELVQSCKQRIAEAAGTSSENVSITIQI</sequence>
<keyword evidence="1" id="KW-0238">DNA-binding</keyword>
<feature type="region of interest" description="Disordered" evidence="2">
    <location>
        <begin position="189"/>
        <end position="215"/>
    </location>
</feature>
<dbReference type="PANTHER" id="PTHR46797:SF1">
    <property type="entry name" value="METHYLPHOSPHONATE SYNTHASE"/>
    <property type="match status" value="1"/>
</dbReference>
<dbReference type="InterPro" id="IPR010982">
    <property type="entry name" value="Lambda_DNA-bd_dom_sf"/>
</dbReference>
<dbReference type="SUPFAM" id="SSF47413">
    <property type="entry name" value="lambda repressor-like DNA-binding domains"/>
    <property type="match status" value="1"/>
</dbReference>
<dbReference type="InterPro" id="IPR009875">
    <property type="entry name" value="PilZ_domain"/>
</dbReference>
<protein>
    <submittedName>
        <fullName evidence="4">Helix-turn-helix domain-containing protein</fullName>
    </submittedName>
</protein>
<gene>
    <name evidence="4" type="ORF">GRI75_08220</name>
</gene>
<dbReference type="SUPFAM" id="SSF141371">
    <property type="entry name" value="PilZ domain-like"/>
    <property type="match status" value="1"/>
</dbReference>
<name>A0A6I4UT21_9SPHN</name>